<keyword evidence="2" id="KW-1185">Reference proteome</keyword>
<accession>A0A2V3V2K3</accession>
<name>A0A2V3V2K3_9SPHN</name>
<gene>
    <name evidence="1" type="ORF">C7451_106137</name>
</gene>
<dbReference type="InterPro" id="IPR054438">
    <property type="entry name" value="Struct_cement_gp24/gp6"/>
</dbReference>
<organism evidence="1 2">
    <name type="scientific">Blastomonas natatoria</name>
    <dbReference type="NCBI Taxonomy" id="34015"/>
    <lineage>
        <taxon>Bacteria</taxon>
        <taxon>Pseudomonadati</taxon>
        <taxon>Pseudomonadota</taxon>
        <taxon>Alphaproteobacteria</taxon>
        <taxon>Sphingomonadales</taxon>
        <taxon>Sphingomonadaceae</taxon>
        <taxon>Blastomonas</taxon>
    </lineage>
</organism>
<proteinExistence type="predicted"/>
<dbReference type="RefSeq" id="WP_110298654.1">
    <property type="nucleotide sequence ID" value="NZ_QJJM01000006.1"/>
</dbReference>
<protein>
    <submittedName>
        <fullName evidence="1">Uncharacterized protein</fullName>
    </submittedName>
</protein>
<reference evidence="1 2" key="1">
    <citation type="submission" date="2018-05" db="EMBL/GenBank/DDBJ databases">
        <title>Genomic Encyclopedia of Type Strains, Phase IV (KMG-IV): sequencing the most valuable type-strain genomes for metagenomic binning, comparative biology and taxonomic classification.</title>
        <authorList>
            <person name="Goeker M."/>
        </authorList>
    </citation>
    <scope>NUCLEOTIDE SEQUENCE [LARGE SCALE GENOMIC DNA]</scope>
    <source>
        <strain evidence="1 2">DSM 3183</strain>
    </source>
</reference>
<dbReference type="AlphaFoldDB" id="A0A2V3V2K3"/>
<dbReference type="OrthoDB" id="7570830at2"/>
<sequence>MPALQTTYPLNQDAGFPGMHADMAEWDARTRTATAAINFGVPVQRNGAEGCQTLASGGEYIGIAGVRRVTNASGDGYAAGDNVPVADEGCFFVLADAAIAVGAALNFNTASGRWTTAATSGTVIAVPQSEAETAASGAGAIFKVRLRRIPS</sequence>
<dbReference type="Pfam" id="PF22758">
    <property type="entry name" value="Phage_cement"/>
    <property type="match status" value="1"/>
</dbReference>
<comment type="caution">
    <text evidence="1">The sequence shown here is derived from an EMBL/GenBank/DDBJ whole genome shotgun (WGS) entry which is preliminary data.</text>
</comment>
<evidence type="ECO:0000313" key="2">
    <source>
        <dbReference type="Proteomes" id="UP000248014"/>
    </source>
</evidence>
<dbReference type="Proteomes" id="UP000248014">
    <property type="component" value="Unassembled WGS sequence"/>
</dbReference>
<evidence type="ECO:0000313" key="1">
    <source>
        <dbReference type="EMBL" id="PXW75973.1"/>
    </source>
</evidence>
<dbReference type="EMBL" id="QJJM01000006">
    <property type="protein sequence ID" value="PXW75973.1"/>
    <property type="molecule type" value="Genomic_DNA"/>
</dbReference>